<dbReference type="Gene3D" id="3.90.220.20">
    <property type="entry name" value="DNA methylase specificity domains"/>
    <property type="match status" value="2"/>
</dbReference>
<keyword evidence="3" id="KW-0238">DNA-binding</keyword>
<dbReference type="CDD" id="cd17521">
    <property type="entry name" value="RMtype1_S_Sau13435ORF2165P_TRD2-CR2_like"/>
    <property type="match status" value="1"/>
</dbReference>
<sequence length="498" mass="56458">MNSLPTKWVFATLGDVCSRPQYGWTCKASKKGKLKILRTTDTSKNRVDWNSVPYCSIEPKDADQYKIEINDILVSRAGSVGVSYRVDNLPVDAIFASYLIRFKPISDTHPKYIEFYLQSDAYWRSISEYSAGIAVPNVNASKLSKLLIPIPPLNEQQRIVAKLEKLMAKVDQCKARLEKIPTILKRFRQSVLAAACSGGLTKGWREHNSGIEDAGTLLNRIIEERIHKHNLERCISIKAGKKKPKKIDLSTEVDESTIAIRLPNKWKLTNLESVCLDIVDCPHSTPKWNTKGKICLRATNFRPQQLDWSEVHFVSETTYKSRINRLKPRLGDILYSREGGILGIACLLDRKVDVCLGQRMMLIRPSINTSNMFLNFLLNSPLVLRHVQSLIGGSASPHVNVGDIKKYPIPLPPLKEQQEIVRRVEALFKIADQIEERYNKAKAYVDKLTQSILAKAFRGELVPQDPNDPPASELLARIKAEKKEIEAQRPDRRKKAKN</sequence>
<dbReference type="SUPFAM" id="SSF116734">
    <property type="entry name" value="DNA methylase specificity domain"/>
    <property type="match status" value="2"/>
</dbReference>
<evidence type="ECO:0000256" key="1">
    <source>
        <dbReference type="ARBA" id="ARBA00010923"/>
    </source>
</evidence>
<evidence type="ECO:0000259" key="4">
    <source>
        <dbReference type="Pfam" id="PF01420"/>
    </source>
</evidence>
<dbReference type="Pfam" id="PF01420">
    <property type="entry name" value="Methylase_S"/>
    <property type="match status" value="2"/>
</dbReference>
<dbReference type="EMBL" id="OJIN01000117">
    <property type="protein sequence ID" value="SPD73991.1"/>
    <property type="molecule type" value="Genomic_DNA"/>
</dbReference>
<evidence type="ECO:0000313" key="5">
    <source>
        <dbReference type="EMBL" id="SPD73991.1"/>
    </source>
</evidence>
<dbReference type="PANTHER" id="PTHR43140">
    <property type="entry name" value="TYPE-1 RESTRICTION ENZYME ECOKI SPECIFICITY PROTEIN"/>
    <property type="match status" value="1"/>
</dbReference>
<evidence type="ECO:0000256" key="3">
    <source>
        <dbReference type="ARBA" id="ARBA00023125"/>
    </source>
</evidence>
<feature type="domain" description="Type I restriction modification DNA specificity" evidence="4">
    <location>
        <begin position="5"/>
        <end position="180"/>
    </location>
</feature>
<dbReference type="InterPro" id="IPR051212">
    <property type="entry name" value="Type-I_RE_S_subunit"/>
</dbReference>
<dbReference type="GO" id="GO:0003677">
    <property type="term" value="F:DNA binding"/>
    <property type="evidence" value="ECO:0007669"/>
    <property type="project" value="UniProtKB-KW"/>
</dbReference>
<dbReference type="PANTHER" id="PTHR43140:SF1">
    <property type="entry name" value="TYPE I RESTRICTION ENZYME ECOKI SPECIFICITY SUBUNIT"/>
    <property type="match status" value="1"/>
</dbReference>
<comment type="similarity">
    <text evidence="1">Belongs to the type-I restriction system S methylase family.</text>
</comment>
<feature type="domain" description="Type I restriction modification DNA specificity" evidence="4">
    <location>
        <begin position="330"/>
        <end position="437"/>
    </location>
</feature>
<proteinExistence type="inferred from homology"/>
<organism evidence="5">
    <name type="scientific">uncultured Desulfobacterium sp</name>
    <dbReference type="NCBI Taxonomy" id="201089"/>
    <lineage>
        <taxon>Bacteria</taxon>
        <taxon>Pseudomonadati</taxon>
        <taxon>Thermodesulfobacteriota</taxon>
        <taxon>Desulfobacteria</taxon>
        <taxon>Desulfobacterales</taxon>
        <taxon>Desulfobacteriaceae</taxon>
        <taxon>Desulfobacterium</taxon>
        <taxon>environmental samples</taxon>
    </lineage>
</organism>
<accession>A0A445MXB3</accession>
<protein>
    <submittedName>
        <fullName evidence="5">Putative Type-1 restriction enzyme EcoKI specificity protein</fullName>
    </submittedName>
</protein>
<dbReference type="AlphaFoldDB" id="A0A445MXB3"/>
<reference evidence="5" key="1">
    <citation type="submission" date="2018-01" db="EMBL/GenBank/DDBJ databases">
        <authorList>
            <person name="Regsiter A."/>
            <person name="William W."/>
        </authorList>
    </citation>
    <scope>NUCLEOTIDE SEQUENCE</scope>
    <source>
        <strain evidence="5">TRIP AH-1</strain>
    </source>
</reference>
<dbReference type="CDD" id="cd17246">
    <property type="entry name" value="RMtype1_S_SonII-TRD2-CR2_like"/>
    <property type="match status" value="1"/>
</dbReference>
<name>A0A445MXB3_9BACT</name>
<dbReference type="InterPro" id="IPR000055">
    <property type="entry name" value="Restrct_endonuc_typeI_TRD"/>
</dbReference>
<dbReference type="InterPro" id="IPR044946">
    <property type="entry name" value="Restrct_endonuc_typeI_TRD_sf"/>
</dbReference>
<evidence type="ECO:0000256" key="2">
    <source>
        <dbReference type="ARBA" id="ARBA00022747"/>
    </source>
</evidence>
<keyword evidence="2" id="KW-0680">Restriction system</keyword>
<dbReference type="GO" id="GO:0009307">
    <property type="term" value="P:DNA restriction-modification system"/>
    <property type="evidence" value="ECO:0007669"/>
    <property type="project" value="UniProtKB-KW"/>
</dbReference>
<gene>
    <name evidence="5" type="ORF">PITCH_A2030135</name>
</gene>